<feature type="binding site" evidence="7">
    <location>
        <position position="435"/>
    </location>
    <ligand>
        <name>deamido-NAD(+)</name>
        <dbReference type="ChEBI" id="CHEBI:58437"/>
        <note>ligand shared between two neighboring subunits</note>
    </ligand>
</feature>
<dbReference type="InterPro" id="IPR022310">
    <property type="entry name" value="NAD/GMP_synthase"/>
</dbReference>
<protein>
    <recommendedName>
        <fullName evidence="7 8">Glutamine-dependent NAD(+) synthetase</fullName>
        <ecNumber evidence="7 8">6.3.5.1</ecNumber>
    </recommendedName>
    <alternativeName>
        <fullName evidence="7 8">NAD(+) synthase [glutamine-hydrolyzing]</fullName>
    </alternativeName>
</protein>
<gene>
    <name evidence="11" type="primary">nadE_2</name>
    <name evidence="7" type="synonym">nadE</name>
    <name evidence="11" type="ORF">SAMEA3545359_01684</name>
</gene>
<dbReference type="InterPro" id="IPR041856">
    <property type="entry name" value="NAD+_synth_C"/>
</dbReference>
<dbReference type="PIRSF" id="PIRSF006630">
    <property type="entry name" value="NADS_GAT"/>
    <property type="match status" value="1"/>
</dbReference>
<dbReference type="Pfam" id="PF02540">
    <property type="entry name" value="NAD_synthase"/>
    <property type="match status" value="1"/>
</dbReference>
<feature type="binding site" evidence="7">
    <location>
        <begin position="469"/>
        <end position="472"/>
    </location>
    <ligand>
        <name>deamido-NAD(+)</name>
        <dbReference type="ChEBI" id="CHEBI:58437"/>
        <note>ligand shared between two neighboring subunits</note>
    </ligand>
</feature>
<dbReference type="InterPro" id="IPR036526">
    <property type="entry name" value="C-N_Hydrolase_sf"/>
</dbReference>
<dbReference type="Gene3D" id="1.10.10.1140">
    <property type="entry name" value="Glutamine-dependent NAD+ synthetase, C-terminal domain"/>
    <property type="match status" value="1"/>
</dbReference>
<evidence type="ECO:0000256" key="2">
    <source>
        <dbReference type="ARBA" id="ARBA00007145"/>
    </source>
</evidence>
<dbReference type="UniPathway" id="UPA00253">
    <property type="reaction ID" value="UER00334"/>
</dbReference>
<evidence type="ECO:0000256" key="9">
    <source>
        <dbReference type="RuleBase" id="RU003811"/>
    </source>
</evidence>
<dbReference type="EC" id="6.3.5.1" evidence="7 8"/>
<proteinExistence type="inferred from homology"/>
<dbReference type="GO" id="GO:0004359">
    <property type="term" value="F:glutaminase activity"/>
    <property type="evidence" value="ECO:0007669"/>
    <property type="project" value="InterPro"/>
</dbReference>
<dbReference type="GO" id="GO:0009435">
    <property type="term" value="P:NAD+ biosynthetic process"/>
    <property type="evidence" value="ECO:0007669"/>
    <property type="project" value="UniProtKB-UniRule"/>
</dbReference>
<feature type="binding site" evidence="7">
    <location>
        <position position="464"/>
    </location>
    <ligand>
        <name>deamido-NAD(+)</name>
        <dbReference type="ChEBI" id="CHEBI:58437"/>
        <note>ligand shared between two neighboring subunits</note>
    </ligand>
</feature>
<dbReference type="InterPro" id="IPR003694">
    <property type="entry name" value="NAD_synthase"/>
</dbReference>
<evidence type="ECO:0000256" key="4">
    <source>
        <dbReference type="ARBA" id="ARBA00022741"/>
    </source>
</evidence>
<dbReference type="PANTHER" id="PTHR23090">
    <property type="entry name" value="NH 3 /GLUTAMINE-DEPENDENT NAD + SYNTHETASE"/>
    <property type="match status" value="1"/>
</dbReference>
<dbReference type="GO" id="GO:0005524">
    <property type="term" value="F:ATP binding"/>
    <property type="evidence" value="ECO:0007669"/>
    <property type="project" value="UniProtKB-UniRule"/>
</dbReference>
<dbReference type="Pfam" id="PF00795">
    <property type="entry name" value="CN_hydrolase"/>
    <property type="match status" value="1"/>
</dbReference>
<comment type="similarity">
    <text evidence="9">Belongs to the NAD synthetase family.</text>
</comment>
<dbReference type="Gene3D" id="3.60.110.10">
    <property type="entry name" value="Carbon-nitrogen hydrolase"/>
    <property type="match status" value="1"/>
</dbReference>
<evidence type="ECO:0000256" key="7">
    <source>
        <dbReference type="HAMAP-Rule" id="MF_02090"/>
    </source>
</evidence>
<dbReference type="SUPFAM" id="SSF56317">
    <property type="entry name" value="Carbon-nitrogen hydrolase"/>
    <property type="match status" value="1"/>
</dbReference>
<feature type="binding site" evidence="7">
    <location>
        <position position="197"/>
    </location>
    <ligand>
        <name>L-glutamine</name>
        <dbReference type="ChEBI" id="CHEBI:58359"/>
    </ligand>
</feature>
<dbReference type="SUPFAM" id="SSF52402">
    <property type="entry name" value="Adenine nucleotide alpha hydrolases-like"/>
    <property type="match status" value="1"/>
</dbReference>
<reference evidence="11" key="1">
    <citation type="submission" date="2015-09" db="EMBL/GenBank/DDBJ databases">
        <authorList>
            <consortium name="Pathogen Informatics"/>
        </authorList>
    </citation>
    <scope>NUCLEOTIDE SEQUENCE</scope>
    <source>
        <strain evidence="11">2789STDY5834896</strain>
    </source>
</reference>
<organism evidence="11">
    <name type="scientific">uncultured Anaerotruncus sp</name>
    <dbReference type="NCBI Taxonomy" id="905011"/>
    <lineage>
        <taxon>Bacteria</taxon>
        <taxon>Bacillati</taxon>
        <taxon>Bacillota</taxon>
        <taxon>Clostridia</taxon>
        <taxon>Eubacteriales</taxon>
        <taxon>Oscillospiraceae</taxon>
        <taxon>Anaerotruncus</taxon>
        <taxon>environmental samples</taxon>
    </lineage>
</organism>
<comment type="similarity">
    <text evidence="2 7 8">In the C-terminal section; belongs to the NAD synthetase family.</text>
</comment>
<dbReference type="CDD" id="cd00553">
    <property type="entry name" value="NAD_synthase"/>
    <property type="match status" value="1"/>
</dbReference>
<dbReference type="PANTHER" id="PTHR23090:SF9">
    <property type="entry name" value="GLUTAMINE-DEPENDENT NAD(+) SYNTHETASE"/>
    <property type="match status" value="1"/>
</dbReference>
<dbReference type="GO" id="GO:0005737">
    <property type="term" value="C:cytoplasm"/>
    <property type="evidence" value="ECO:0007669"/>
    <property type="project" value="InterPro"/>
</dbReference>
<dbReference type="FunFam" id="1.10.10.1140:FF:000001">
    <property type="entry name" value="Glutamine-dependent NAD(+) synthetase"/>
    <property type="match status" value="1"/>
</dbReference>
<evidence type="ECO:0000256" key="6">
    <source>
        <dbReference type="ARBA" id="ARBA00023027"/>
    </source>
</evidence>
<name>A0A1C6ITW4_9FIRM</name>
<dbReference type="CDD" id="cd07570">
    <property type="entry name" value="GAT_Gln-NAD-synth"/>
    <property type="match status" value="1"/>
</dbReference>
<dbReference type="HAMAP" id="MF_02090">
    <property type="entry name" value="NadE_glutamine_dep"/>
    <property type="match status" value="1"/>
</dbReference>
<evidence type="ECO:0000256" key="3">
    <source>
        <dbReference type="ARBA" id="ARBA00022598"/>
    </source>
</evidence>
<feature type="active site" description="Nucleophile; for glutaminase activity" evidence="7">
    <location>
        <position position="170"/>
    </location>
</feature>
<comment type="pathway">
    <text evidence="1 7 8">Cofactor biosynthesis; NAD(+) biosynthesis; NAD(+) from deamido-NAD(+) (L-Gln route): step 1/1.</text>
</comment>
<evidence type="ECO:0000256" key="8">
    <source>
        <dbReference type="PIRNR" id="PIRNR006630"/>
    </source>
</evidence>
<evidence type="ECO:0000313" key="11">
    <source>
        <dbReference type="EMBL" id="SCJ73294.1"/>
    </source>
</evidence>
<feature type="binding site" evidence="7">
    <location>
        <position position="595"/>
    </location>
    <ligand>
        <name>deamido-NAD(+)</name>
        <dbReference type="ChEBI" id="CHEBI:58437"/>
        <note>ligand shared between two neighboring subunits</note>
    </ligand>
</feature>
<keyword evidence="4 7" id="KW-0547">Nucleotide-binding</keyword>
<keyword evidence="3 7" id="KW-0436">Ligase</keyword>
<dbReference type="InterPro" id="IPR014445">
    <property type="entry name" value="Gln-dep_NAD_synthase"/>
</dbReference>
<dbReference type="InterPro" id="IPR014729">
    <property type="entry name" value="Rossmann-like_a/b/a_fold"/>
</dbReference>
<evidence type="ECO:0000256" key="1">
    <source>
        <dbReference type="ARBA" id="ARBA00005188"/>
    </source>
</evidence>
<dbReference type="GO" id="GO:0003952">
    <property type="term" value="F:NAD+ synthase (glutamine-hydrolyzing) activity"/>
    <property type="evidence" value="ECO:0007669"/>
    <property type="project" value="UniProtKB-UniRule"/>
</dbReference>
<feature type="binding site" evidence="7">
    <location>
        <position position="203"/>
    </location>
    <ligand>
        <name>L-glutamine</name>
        <dbReference type="ChEBI" id="CHEBI:58359"/>
    </ligand>
</feature>
<feature type="active site" description="Proton acceptor; for glutaminase activity" evidence="7">
    <location>
        <position position="46"/>
    </location>
</feature>
<dbReference type="InterPro" id="IPR003010">
    <property type="entry name" value="C-N_Hydrolase"/>
</dbReference>
<dbReference type="AlphaFoldDB" id="A0A1C6ITW4"/>
<feature type="domain" description="CN hydrolase" evidence="10">
    <location>
        <begin position="6"/>
        <end position="268"/>
    </location>
</feature>
<feature type="binding site" evidence="7">
    <location>
        <position position="459"/>
    </location>
    <ligand>
        <name>ATP</name>
        <dbReference type="ChEBI" id="CHEBI:30616"/>
    </ligand>
</feature>
<dbReference type="PROSITE" id="PS50263">
    <property type="entry name" value="CN_HYDROLASE"/>
    <property type="match status" value="1"/>
</dbReference>
<feature type="active site" description="For glutaminase activity" evidence="7">
    <location>
        <position position="115"/>
    </location>
</feature>
<sequence length="634" mass="69456">MDYGFVKMAVATPAVQVGDCNYNARRTAAEMDRAQRAGAALLVLPELGLTGYTCGDLFLQHTLQRGALQALQQLCAVSSQSDMITVVGLPLQVGGKLYNCAAVLQKGRILGLVPKRNLPNYAEFYEARHFAPGPVAVQDIELLGQTVPFGGQLLFASSAKPNFAFAVEICEDLWVPAPPSIAHALAGAAVICNLSASDETVGKAEYRRQLVSSQSARLCCAYLYADAGEGESSTDMVFGGHNIIAENGTVLAETPLFENGQLVADIDLQRLWAKRTRMSTYPPVDGAYRTVYFEQRPICTALCREVARFPFVPVDSAYRARRCESILTMQAQGLKKRLLFTGCKTAVVGISGGLDSTLALLVTVRAIDLLKRPHRDITAVSMPCFGTTDRTRKNAAELCAELGVSFREIDITAAVTGHLADLGHDPHIADITYENAQARERTQLLMDLANQTDGLVVGTGDLSELALGWATYNGDHMSMYAVNASVPKTLVCHLVSYVAEHSRKRLKSVLEDILSTPVSPELLPAKNGQIAQKTEDLVGPYALHDFFLYYVVRFGFSPAKICFLAEHAFAEEYRHETIVRWLRVFYQRFFSQQFKRSCLPDGPKVGSITLSPRGDWRMPSDASIALWKQELDAL</sequence>
<evidence type="ECO:0000259" key="10">
    <source>
        <dbReference type="PROSITE" id="PS50263"/>
    </source>
</evidence>
<accession>A0A1C6ITW4</accession>
<comment type="catalytic activity">
    <reaction evidence="7 8">
        <text>deamido-NAD(+) + L-glutamine + ATP + H2O = L-glutamate + AMP + diphosphate + NAD(+) + H(+)</text>
        <dbReference type="Rhea" id="RHEA:24384"/>
        <dbReference type="ChEBI" id="CHEBI:15377"/>
        <dbReference type="ChEBI" id="CHEBI:15378"/>
        <dbReference type="ChEBI" id="CHEBI:29985"/>
        <dbReference type="ChEBI" id="CHEBI:30616"/>
        <dbReference type="ChEBI" id="CHEBI:33019"/>
        <dbReference type="ChEBI" id="CHEBI:57540"/>
        <dbReference type="ChEBI" id="CHEBI:58359"/>
        <dbReference type="ChEBI" id="CHEBI:58437"/>
        <dbReference type="ChEBI" id="CHEBI:456215"/>
        <dbReference type="EC" id="6.3.5.1"/>
    </reaction>
</comment>
<feature type="binding site" evidence="7">
    <location>
        <position position="121"/>
    </location>
    <ligand>
        <name>L-glutamine</name>
        <dbReference type="ChEBI" id="CHEBI:58359"/>
    </ligand>
</feature>
<dbReference type="EMBL" id="FMHG01000001">
    <property type="protein sequence ID" value="SCJ73294.1"/>
    <property type="molecule type" value="Genomic_DNA"/>
</dbReference>
<dbReference type="NCBIfam" id="TIGR00552">
    <property type="entry name" value="nadE"/>
    <property type="match status" value="1"/>
</dbReference>
<dbReference type="NCBIfam" id="NF002730">
    <property type="entry name" value="PRK02628.1"/>
    <property type="match status" value="1"/>
</dbReference>
<keyword evidence="6 7" id="KW-0520">NAD</keyword>
<dbReference type="Gene3D" id="3.40.50.620">
    <property type="entry name" value="HUPs"/>
    <property type="match status" value="1"/>
</dbReference>
<keyword evidence="5 7" id="KW-0067">ATP-binding</keyword>
<evidence type="ECO:0000256" key="5">
    <source>
        <dbReference type="ARBA" id="ARBA00022840"/>
    </source>
</evidence>
<feature type="binding site" evidence="7">
    <location>
        <begin position="349"/>
        <end position="356"/>
    </location>
    <ligand>
        <name>ATP</name>
        <dbReference type="ChEBI" id="CHEBI:30616"/>
    </ligand>
</feature>
<dbReference type="GO" id="GO:0008795">
    <property type="term" value="F:NAD+ synthase activity"/>
    <property type="evidence" value="ECO:0007669"/>
    <property type="project" value="UniProtKB-UniRule"/>
</dbReference>
<comment type="function">
    <text evidence="7">Catalyzes the ATP-dependent amidation of deamido-NAD to form NAD. Uses L-glutamine as a nitrogen source.</text>
</comment>